<sequence>MSSQRSNQVLTNPFLQPLLTPEVFRHLRPQFHYDVETIPAVGGEGQYEDRDKDIENRTPSNDDAPLTTSLRPLTPLLTLMTQLIDCISALCADWNAILPEIAHSTCVTDASRLSLGIHLGTALTNEGLAALHIEGLIQVQTLCQVIAVMTMNLMTTSEENAKELAGNDDRDVELMCVGADPQKVGRFLGLLSVDEWVASGWQPTQDVLATPILRSVDEMPDTTEDYDAELYRDGES</sequence>
<reference evidence="2 3" key="1">
    <citation type="submission" date="2015-12" db="EMBL/GenBank/DDBJ databases">
        <title>Draft genome sequence of Moniliophthora roreri, the causal agent of frosty pod rot of cacao.</title>
        <authorList>
            <person name="Aime M.C."/>
            <person name="Diaz-Valderrama J.R."/>
            <person name="Kijpornyongpan T."/>
            <person name="Phillips-Mora W."/>
        </authorList>
    </citation>
    <scope>NUCLEOTIDE SEQUENCE [LARGE SCALE GENOMIC DNA]</scope>
    <source>
        <strain evidence="2 3">MCA 2952</strain>
    </source>
</reference>
<evidence type="ECO:0000313" key="2">
    <source>
        <dbReference type="EMBL" id="KTB43222.1"/>
    </source>
</evidence>
<dbReference type="AlphaFoldDB" id="A0A0W0G3S6"/>
<gene>
    <name evidence="2" type="ORF">WG66_4201</name>
</gene>
<accession>A0A0W0G3S6</accession>
<organism evidence="2 3">
    <name type="scientific">Moniliophthora roreri</name>
    <name type="common">Frosty pod rot fungus</name>
    <name type="synonym">Monilia roreri</name>
    <dbReference type="NCBI Taxonomy" id="221103"/>
    <lineage>
        <taxon>Eukaryota</taxon>
        <taxon>Fungi</taxon>
        <taxon>Dikarya</taxon>
        <taxon>Basidiomycota</taxon>
        <taxon>Agaricomycotina</taxon>
        <taxon>Agaricomycetes</taxon>
        <taxon>Agaricomycetidae</taxon>
        <taxon>Agaricales</taxon>
        <taxon>Marasmiineae</taxon>
        <taxon>Marasmiaceae</taxon>
        <taxon>Moniliophthora</taxon>
    </lineage>
</organism>
<evidence type="ECO:0000313" key="3">
    <source>
        <dbReference type="Proteomes" id="UP000054988"/>
    </source>
</evidence>
<comment type="caution">
    <text evidence="2">The sequence shown here is derived from an EMBL/GenBank/DDBJ whole genome shotgun (WGS) entry which is preliminary data.</text>
</comment>
<protein>
    <submittedName>
        <fullName evidence="2">Uncharacterized protein</fullName>
    </submittedName>
</protein>
<feature type="compositionally biased region" description="Basic and acidic residues" evidence="1">
    <location>
        <begin position="47"/>
        <end position="56"/>
    </location>
</feature>
<evidence type="ECO:0000256" key="1">
    <source>
        <dbReference type="SAM" id="MobiDB-lite"/>
    </source>
</evidence>
<dbReference type="Proteomes" id="UP000054988">
    <property type="component" value="Unassembled WGS sequence"/>
</dbReference>
<feature type="region of interest" description="Disordered" evidence="1">
    <location>
        <begin position="42"/>
        <end position="67"/>
    </location>
</feature>
<dbReference type="EMBL" id="LATX01001223">
    <property type="protein sequence ID" value="KTB43222.1"/>
    <property type="molecule type" value="Genomic_DNA"/>
</dbReference>
<name>A0A0W0G3S6_MONRR</name>
<proteinExistence type="predicted"/>